<evidence type="ECO:0000256" key="3">
    <source>
        <dbReference type="ARBA" id="ARBA00023125"/>
    </source>
</evidence>
<feature type="domain" description="Tyr recombinase" evidence="6">
    <location>
        <begin position="118"/>
        <end position="308"/>
    </location>
</feature>
<keyword evidence="4" id="KW-0233">DNA recombination</keyword>
<keyword evidence="3 5" id="KW-0238">DNA-binding</keyword>
<dbReference type="InterPro" id="IPR050090">
    <property type="entry name" value="Tyrosine_recombinase_XerCD"/>
</dbReference>
<dbReference type="InterPro" id="IPR011010">
    <property type="entry name" value="DNA_brk_join_enz"/>
</dbReference>
<gene>
    <name evidence="8" type="ORF">RO950_12210</name>
</gene>
<dbReference type="Gene3D" id="1.10.150.130">
    <property type="match status" value="1"/>
</dbReference>
<keyword evidence="2" id="KW-0229">DNA integration</keyword>
<sequence length="311" mass="35892">MNELQTIHNQKEIQQTQNVNTELLHRFLNYIDASEKTVQTYTRALKQFFKYLYEHNITQPTRSDVLAFRDYLRDEGRKPTTIKSYIVSVRLFFQWTNQEGFYPNIADKIKGAKLDQAHKKDYLTTDQVKDVLQNIDTSTVTGARDYAIIALMVTGGLRTIEVSRADMEDIRNVGDSPALYIQGKGREEKTEYVKLPLQVFKAIGRYREMLDKQHEILFASTSNNNKGKRLTTRSISGIVKKRLKEAGYTSDRLTAHSLRHTAGTLNLMNGGSLEETQQLLRHSNINTTMIYLHHLERSKNQSEKRIADALF</sequence>
<proteinExistence type="inferred from homology"/>
<dbReference type="EMBL" id="JAVSOO010000051">
    <property type="protein sequence ID" value="MDT4287730.1"/>
    <property type="molecule type" value="Genomic_DNA"/>
</dbReference>
<dbReference type="PANTHER" id="PTHR30349:SF41">
    <property type="entry name" value="INTEGRASE_RECOMBINASE PROTEIN MJ0367-RELATED"/>
    <property type="match status" value="1"/>
</dbReference>
<evidence type="ECO:0000313" key="9">
    <source>
        <dbReference type="Proteomes" id="UP001269271"/>
    </source>
</evidence>
<dbReference type="Gene3D" id="1.10.443.10">
    <property type="entry name" value="Intergrase catalytic core"/>
    <property type="match status" value="1"/>
</dbReference>
<comment type="similarity">
    <text evidence="1">Belongs to the 'phage' integrase family.</text>
</comment>
<name>A0ABU3IJJ4_STAHA</name>
<dbReference type="InterPro" id="IPR004107">
    <property type="entry name" value="Integrase_SAM-like_N"/>
</dbReference>
<reference evidence="8 9" key="1">
    <citation type="submission" date="2023-08" db="EMBL/GenBank/DDBJ databases">
        <title>Genomic surveillance of Staphylococcus haemolyticus neonatal outbreak in southern France.</title>
        <authorList>
            <person name="Magnan C."/>
            <person name="Morsli M."/>
            <person name="Thiery B."/>
            <person name="Salipante F."/>
            <person name="Attar J."/>
            <person name="Massimo D.M."/>
            <person name="Ory J."/>
            <person name="Pantel A."/>
            <person name="Lavigne J.-P."/>
        </authorList>
    </citation>
    <scope>NUCLEOTIDE SEQUENCE [LARGE SCALE GENOMIC DNA]</scope>
    <source>
        <strain evidence="8 9">NSH026</strain>
    </source>
</reference>
<dbReference type="Pfam" id="PF00589">
    <property type="entry name" value="Phage_integrase"/>
    <property type="match status" value="1"/>
</dbReference>
<dbReference type="PROSITE" id="PS51898">
    <property type="entry name" value="TYR_RECOMBINASE"/>
    <property type="match status" value="1"/>
</dbReference>
<protein>
    <submittedName>
        <fullName evidence="8">Tyrosine-type recombinase/integrase</fullName>
    </submittedName>
</protein>
<evidence type="ECO:0000259" key="7">
    <source>
        <dbReference type="PROSITE" id="PS51900"/>
    </source>
</evidence>
<keyword evidence="9" id="KW-1185">Reference proteome</keyword>
<accession>A0ABU3IJJ4</accession>
<comment type="caution">
    <text evidence="8">The sequence shown here is derived from an EMBL/GenBank/DDBJ whole genome shotgun (WGS) entry which is preliminary data.</text>
</comment>
<feature type="domain" description="Core-binding (CB)" evidence="7">
    <location>
        <begin position="18"/>
        <end position="97"/>
    </location>
</feature>
<dbReference type="InterPro" id="IPR010998">
    <property type="entry name" value="Integrase_recombinase_N"/>
</dbReference>
<dbReference type="PANTHER" id="PTHR30349">
    <property type="entry name" value="PHAGE INTEGRASE-RELATED"/>
    <property type="match status" value="1"/>
</dbReference>
<dbReference type="PROSITE" id="PS51900">
    <property type="entry name" value="CB"/>
    <property type="match status" value="1"/>
</dbReference>
<evidence type="ECO:0000259" key="6">
    <source>
        <dbReference type="PROSITE" id="PS51898"/>
    </source>
</evidence>
<dbReference type="InterPro" id="IPR013762">
    <property type="entry name" value="Integrase-like_cat_sf"/>
</dbReference>
<dbReference type="SUPFAM" id="SSF56349">
    <property type="entry name" value="DNA breaking-rejoining enzymes"/>
    <property type="match status" value="1"/>
</dbReference>
<evidence type="ECO:0000256" key="4">
    <source>
        <dbReference type="ARBA" id="ARBA00023172"/>
    </source>
</evidence>
<evidence type="ECO:0000256" key="5">
    <source>
        <dbReference type="PROSITE-ProRule" id="PRU01248"/>
    </source>
</evidence>
<organism evidence="8 9">
    <name type="scientific">Staphylococcus haemolyticus</name>
    <dbReference type="NCBI Taxonomy" id="1283"/>
    <lineage>
        <taxon>Bacteria</taxon>
        <taxon>Bacillati</taxon>
        <taxon>Bacillota</taxon>
        <taxon>Bacilli</taxon>
        <taxon>Bacillales</taxon>
        <taxon>Staphylococcaceae</taxon>
        <taxon>Staphylococcus</taxon>
    </lineage>
</organism>
<evidence type="ECO:0000313" key="8">
    <source>
        <dbReference type="EMBL" id="MDT4287730.1"/>
    </source>
</evidence>
<evidence type="ECO:0000256" key="2">
    <source>
        <dbReference type="ARBA" id="ARBA00022908"/>
    </source>
</evidence>
<dbReference type="Pfam" id="PF02899">
    <property type="entry name" value="Phage_int_SAM_1"/>
    <property type="match status" value="1"/>
</dbReference>
<evidence type="ECO:0000256" key="1">
    <source>
        <dbReference type="ARBA" id="ARBA00008857"/>
    </source>
</evidence>
<dbReference type="Proteomes" id="UP001269271">
    <property type="component" value="Unassembled WGS sequence"/>
</dbReference>
<dbReference type="InterPro" id="IPR002104">
    <property type="entry name" value="Integrase_catalytic"/>
</dbReference>
<dbReference type="InterPro" id="IPR044068">
    <property type="entry name" value="CB"/>
</dbReference>
<dbReference type="RefSeq" id="WP_196583482.1">
    <property type="nucleotide sequence ID" value="NZ_CUDN01000053.1"/>
</dbReference>